<dbReference type="Gene3D" id="3.40.50.2000">
    <property type="entry name" value="Glycogen Phosphorylase B"/>
    <property type="match status" value="2"/>
</dbReference>
<accession>A0A7X0XIG5</accession>
<evidence type="ECO:0000259" key="2">
    <source>
        <dbReference type="Pfam" id="PF13439"/>
    </source>
</evidence>
<dbReference type="RefSeq" id="WP_185429000.1">
    <property type="nucleotide sequence ID" value="NZ_JAARRW010000002.1"/>
</dbReference>
<dbReference type="Proteomes" id="UP000541955">
    <property type="component" value="Unassembled WGS sequence"/>
</dbReference>
<keyword evidence="3" id="KW-0808">Transferase</keyword>
<organism evidence="3 4">
    <name type="scientific">Listeria booriae</name>
    <dbReference type="NCBI Taxonomy" id="1552123"/>
    <lineage>
        <taxon>Bacteria</taxon>
        <taxon>Bacillati</taxon>
        <taxon>Bacillota</taxon>
        <taxon>Bacilli</taxon>
        <taxon>Bacillales</taxon>
        <taxon>Listeriaceae</taxon>
        <taxon>Listeria</taxon>
    </lineage>
</organism>
<dbReference type="SUPFAM" id="SSF53756">
    <property type="entry name" value="UDP-Glycosyltransferase/glycogen phosphorylase"/>
    <property type="match status" value="1"/>
</dbReference>
<dbReference type="GO" id="GO:0016757">
    <property type="term" value="F:glycosyltransferase activity"/>
    <property type="evidence" value="ECO:0007669"/>
    <property type="project" value="InterPro"/>
</dbReference>
<dbReference type="Pfam" id="PF00534">
    <property type="entry name" value="Glycos_transf_1"/>
    <property type="match status" value="1"/>
</dbReference>
<dbReference type="InterPro" id="IPR001296">
    <property type="entry name" value="Glyco_trans_1"/>
</dbReference>
<gene>
    <name evidence="3" type="ORF">HB902_06015</name>
</gene>
<evidence type="ECO:0000259" key="1">
    <source>
        <dbReference type="Pfam" id="PF00534"/>
    </source>
</evidence>
<proteinExistence type="predicted"/>
<comment type="caution">
    <text evidence="3">The sequence shown here is derived from an EMBL/GenBank/DDBJ whole genome shotgun (WGS) entry which is preliminary data.</text>
</comment>
<evidence type="ECO:0000313" key="3">
    <source>
        <dbReference type="EMBL" id="MBC1561618.1"/>
    </source>
</evidence>
<dbReference type="CDD" id="cd03801">
    <property type="entry name" value="GT4_PimA-like"/>
    <property type="match status" value="1"/>
</dbReference>
<dbReference type="EMBL" id="JAARRW010000002">
    <property type="protein sequence ID" value="MBC1561618.1"/>
    <property type="molecule type" value="Genomic_DNA"/>
</dbReference>
<dbReference type="AlphaFoldDB" id="A0A7X0XIG5"/>
<dbReference type="InterPro" id="IPR028098">
    <property type="entry name" value="Glyco_trans_4-like_N"/>
</dbReference>
<reference evidence="3 4" key="1">
    <citation type="submission" date="2020-03" db="EMBL/GenBank/DDBJ databases">
        <title>Soil Listeria distribution.</title>
        <authorList>
            <person name="Liao J."/>
            <person name="Wiedmann M."/>
        </authorList>
    </citation>
    <scope>NUCLEOTIDE SEQUENCE [LARGE SCALE GENOMIC DNA]</scope>
    <source>
        <strain evidence="3 4">FSL L7-1387</strain>
    </source>
</reference>
<name>A0A7X0XIG5_9LIST</name>
<evidence type="ECO:0000313" key="4">
    <source>
        <dbReference type="Proteomes" id="UP000541955"/>
    </source>
</evidence>
<dbReference type="Pfam" id="PF13439">
    <property type="entry name" value="Glyco_transf_4"/>
    <property type="match status" value="1"/>
</dbReference>
<dbReference type="PANTHER" id="PTHR12526">
    <property type="entry name" value="GLYCOSYLTRANSFERASE"/>
    <property type="match status" value="1"/>
</dbReference>
<protein>
    <submittedName>
        <fullName evidence="3">Glycosyltransferase family 4 protein</fullName>
    </submittedName>
</protein>
<sequence>MRILMIGPDAKAKGGMATVIANFKQYFNSENHDIRYLATWKEGSLLTRMKATVVSVLQIKSRIRRENIDIVHVHMAQDGSFFRKALLILQAKKECAVVLHIHASQFDVFYQKSHPRVQKYIRYILGKPDKVVVLSEEWARFYNELTEVPVSVIENAVEMPAVNKYNPDARNVIMFGRIGERKGSYDVLKIAAAVGQQFPDVRFYLYGDGELEQVSTKLEELHLENVILGGWVDAATKETILENAVLHILPSYHEGLPMAILETMAYGIPNLSTAVGGIPQAIQHAKNGILIEAGNTAKLEAEIIQFLGDKTMRKQYSEAAFTTIKNRFSMKQYQQKWEKCYVNMEEIT</sequence>
<feature type="domain" description="Glycosyltransferase subfamily 4-like N-terminal" evidence="2">
    <location>
        <begin position="14"/>
        <end position="158"/>
    </location>
</feature>
<dbReference type="PANTHER" id="PTHR12526:SF637">
    <property type="entry name" value="GLYCOSYLTRANSFERASE EPSF-RELATED"/>
    <property type="match status" value="1"/>
</dbReference>
<feature type="domain" description="Glycosyl transferase family 1" evidence="1">
    <location>
        <begin position="163"/>
        <end position="320"/>
    </location>
</feature>